<reference evidence="2 4" key="2">
    <citation type="journal article" date="2020" name="Int. J. Syst. Evol. Microbiol.">
        <title>Sulfuracidifex tepidarius gen. nov., sp. nov. and transfer of Sulfolobus metallicus Huber and Stetter 1992 to the genus Sulfuracidifex as Sulfuracidifex metallicus comb. nov.</title>
        <authorList>
            <person name="Itoh T."/>
            <person name="Miura T."/>
            <person name="Sakai H.D."/>
            <person name="Kato S."/>
            <person name="Ohkuma M."/>
            <person name="Takashina T."/>
        </authorList>
    </citation>
    <scope>NUCLEOTIDE SEQUENCE [LARGE SCALE GENOMIC DNA]</scope>
    <source>
        <strain evidence="2 4">IC-006</strain>
        <strain evidence="3">IC-007</strain>
    </source>
</reference>
<reference evidence="5" key="1">
    <citation type="submission" date="2018-09" db="EMBL/GenBank/DDBJ databases">
        <title>Complete Genome Sequencing of Sulfolobus sp. JCM 16834.</title>
        <authorList>
            <person name="Kato S."/>
            <person name="Itoh T."/>
            <person name="Ohkuma M."/>
        </authorList>
    </citation>
    <scope>NUCLEOTIDE SEQUENCE [LARGE SCALE GENOMIC DNA]</scope>
    <source>
        <strain evidence="5">IC-007</strain>
    </source>
</reference>
<accession>A0A510DRG1</accession>
<dbReference type="SUPFAM" id="SSF56784">
    <property type="entry name" value="HAD-like"/>
    <property type="match status" value="1"/>
</dbReference>
<dbReference type="Gene3D" id="1.10.150.660">
    <property type="match status" value="1"/>
</dbReference>
<dbReference type="Proteomes" id="UP000322983">
    <property type="component" value="Chromosome"/>
</dbReference>
<dbReference type="PANTHER" id="PTHR46191">
    <property type="match status" value="1"/>
</dbReference>
<dbReference type="STRING" id="1294262.GCA_001316085_00860"/>
<dbReference type="InterPro" id="IPR051828">
    <property type="entry name" value="HAD-like_hydrolase_domain"/>
</dbReference>
<dbReference type="GeneID" id="41716585"/>
<dbReference type="Proteomes" id="UP000325030">
    <property type="component" value="Chromosome"/>
</dbReference>
<evidence type="ECO:0000313" key="5">
    <source>
        <dbReference type="Proteomes" id="UP000325030"/>
    </source>
</evidence>
<dbReference type="KEGG" id="step:IC006_0060"/>
<keyword evidence="4" id="KW-1185">Reference proteome</keyword>
<dbReference type="SFLD" id="SFLDG01129">
    <property type="entry name" value="C1.5:_HAD__Beta-PGM__Phosphata"/>
    <property type="match status" value="1"/>
</dbReference>
<protein>
    <submittedName>
        <fullName evidence="2">Phosphoglycolate phosphatase</fullName>
    </submittedName>
</protein>
<accession>A0A510DZ93</accession>
<organism evidence="2 4">
    <name type="scientific">Sulfuracidifex tepidarius</name>
    <dbReference type="NCBI Taxonomy" id="1294262"/>
    <lineage>
        <taxon>Archaea</taxon>
        <taxon>Thermoproteota</taxon>
        <taxon>Thermoprotei</taxon>
        <taxon>Sulfolobales</taxon>
        <taxon>Sulfolobaceae</taxon>
        <taxon>Sulfuracidifex</taxon>
    </lineage>
</organism>
<sequence length="224" mass="25824">MTIDTVLVDMGETLVSFNPKYHQNVAILLNNFGYKIDEKKVFRAVYKVLGNHHYPHPEIWGLSQPDFRDIFLELGLYPEPRIVEKLNSSQLLSSKWGLFEDSLYFLEEVRKRGKKLVLVTNSTDSVFRIVKETGIEKYFDSIVTSYELGIMKPHPKIFSYAMSSVGGRNGVHIGDIYEIDYIGAKRSFVTPILLDRDDFYDDLKCKKVKDLRGALKVIDKMDES</sequence>
<dbReference type="RefSeq" id="WP_232048945.1">
    <property type="nucleotide sequence ID" value="NZ_AP018929.1"/>
</dbReference>
<dbReference type="InterPro" id="IPR023214">
    <property type="entry name" value="HAD_sf"/>
</dbReference>
<gene>
    <name evidence="2" type="ORF">IC006_0060</name>
    <name evidence="3" type="ORF">IC007_0060</name>
</gene>
<dbReference type="NCBIfam" id="TIGR01549">
    <property type="entry name" value="HAD-SF-IA-v1"/>
    <property type="match status" value="1"/>
</dbReference>
<dbReference type="InterPro" id="IPR036412">
    <property type="entry name" value="HAD-like_sf"/>
</dbReference>
<dbReference type="Gene3D" id="3.40.50.1000">
    <property type="entry name" value="HAD superfamily/HAD-like"/>
    <property type="match status" value="1"/>
</dbReference>
<dbReference type="EMBL" id="AP018929">
    <property type="protein sequence ID" value="BBG22776.1"/>
    <property type="molecule type" value="Genomic_DNA"/>
</dbReference>
<name>A0A510DRG1_9CREN</name>
<evidence type="ECO:0000313" key="3">
    <source>
        <dbReference type="EMBL" id="BBG25555.1"/>
    </source>
</evidence>
<dbReference type="PANTHER" id="PTHR46191:SF2">
    <property type="entry name" value="HALOACID DEHALOGENASE-LIKE HYDROLASE DOMAIN-CONTAINING PROTEIN 3"/>
    <property type="match status" value="1"/>
</dbReference>
<evidence type="ECO:0000256" key="1">
    <source>
        <dbReference type="ARBA" id="ARBA00007958"/>
    </source>
</evidence>
<dbReference type="EMBL" id="AP018930">
    <property type="protein sequence ID" value="BBG25555.1"/>
    <property type="molecule type" value="Genomic_DNA"/>
</dbReference>
<comment type="similarity">
    <text evidence="1">Belongs to the HAD-like hydrolase superfamily.</text>
</comment>
<proteinExistence type="inferred from homology"/>
<dbReference type="SFLD" id="SFLDS00003">
    <property type="entry name" value="Haloacid_Dehalogenase"/>
    <property type="match status" value="1"/>
</dbReference>
<dbReference type="AlphaFoldDB" id="A0A510DRG1"/>
<dbReference type="Pfam" id="PF00702">
    <property type="entry name" value="Hydrolase"/>
    <property type="match status" value="1"/>
</dbReference>
<dbReference type="InterPro" id="IPR006439">
    <property type="entry name" value="HAD-SF_hydro_IA"/>
</dbReference>
<evidence type="ECO:0000313" key="2">
    <source>
        <dbReference type="EMBL" id="BBG22776.1"/>
    </source>
</evidence>
<evidence type="ECO:0000313" key="4">
    <source>
        <dbReference type="Proteomes" id="UP000322983"/>
    </source>
</evidence>